<proteinExistence type="predicted"/>
<keyword evidence="1" id="KW-0812">Transmembrane</keyword>
<reference evidence="2 3" key="1">
    <citation type="submission" date="2015-04" db="EMBL/GenBank/DDBJ databases">
        <authorList>
            <person name="Syromyatnikov M.Y."/>
            <person name="Popov V.N."/>
        </authorList>
    </citation>
    <scope>NUCLEOTIDE SEQUENCE [LARGE SCALE GENOMIC DNA]</scope>
</reference>
<sequence length="66" mass="7967">MLRSTEQNFKCFNKRIVHSLNICLIILNFFASLLCQDKDTLDAEMEIPSKYFHLIFWNLKSWQIEQ</sequence>
<keyword evidence="1" id="KW-1133">Transmembrane helix</keyword>
<evidence type="ECO:0000313" key="3">
    <source>
        <dbReference type="Proteomes" id="UP000183832"/>
    </source>
</evidence>
<protein>
    <submittedName>
        <fullName evidence="2">CLUMA_CG019386, isoform A</fullName>
    </submittedName>
</protein>
<evidence type="ECO:0000313" key="2">
    <source>
        <dbReference type="EMBL" id="CRL05930.1"/>
    </source>
</evidence>
<dbReference type="Proteomes" id="UP000183832">
    <property type="component" value="Unassembled WGS sequence"/>
</dbReference>
<keyword evidence="1" id="KW-0472">Membrane</keyword>
<dbReference type="AlphaFoldDB" id="A0A1J1J1W0"/>
<evidence type="ECO:0000256" key="1">
    <source>
        <dbReference type="SAM" id="Phobius"/>
    </source>
</evidence>
<dbReference type="EMBL" id="CVRI01000066">
    <property type="protein sequence ID" value="CRL05930.1"/>
    <property type="molecule type" value="Genomic_DNA"/>
</dbReference>
<keyword evidence="3" id="KW-1185">Reference proteome</keyword>
<organism evidence="2 3">
    <name type="scientific">Clunio marinus</name>
    <dbReference type="NCBI Taxonomy" id="568069"/>
    <lineage>
        <taxon>Eukaryota</taxon>
        <taxon>Metazoa</taxon>
        <taxon>Ecdysozoa</taxon>
        <taxon>Arthropoda</taxon>
        <taxon>Hexapoda</taxon>
        <taxon>Insecta</taxon>
        <taxon>Pterygota</taxon>
        <taxon>Neoptera</taxon>
        <taxon>Endopterygota</taxon>
        <taxon>Diptera</taxon>
        <taxon>Nematocera</taxon>
        <taxon>Chironomoidea</taxon>
        <taxon>Chironomidae</taxon>
        <taxon>Clunio</taxon>
    </lineage>
</organism>
<name>A0A1J1J1W0_9DIPT</name>
<feature type="transmembrane region" description="Helical" evidence="1">
    <location>
        <begin position="16"/>
        <end position="35"/>
    </location>
</feature>
<accession>A0A1J1J1W0</accession>
<gene>
    <name evidence="2" type="ORF">CLUMA_CG019386</name>
</gene>